<evidence type="ECO:0000313" key="3">
    <source>
        <dbReference type="Proteomes" id="UP000031036"/>
    </source>
</evidence>
<dbReference type="EMBL" id="JPKZ01020124">
    <property type="protein sequence ID" value="KHN71813.1"/>
    <property type="molecule type" value="Genomic_DNA"/>
</dbReference>
<dbReference type="SMART" id="SM00034">
    <property type="entry name" value="CLECT"/>
    <property type="match status" value="1"/>
</dbReference>
<feature type="domain" description="C-type lectin" evidence="1">
    <location>
        <begin position="6"/>
        <end position="112"/>
    </location>
</feature>
<comment type="caution">
    <text evidence="2">The sequence shown here is derived from an EMBL/GenBank/DDBJ whole genome shotgun (WGS) entry which is preliminary data.</text>
</comment>
<name>A0A0B2UR24_TOXCA</name>
<dbReference type="OrthoDB" id="5826661at2759"/>
<keyword evidence="3" id="KW-1185">Reference proteome</keyword>
<reference evidence="2 3" key="1">
    <citation type="submission" date="2014-11" db="EMBL/GenBank/DDBJ databases">
        <title>Genetic blueprint of the zoonotic pathogen Toxocara canis.</title>
        <authorList>
            <person name="Zhu X.-Q."/>
            <person name="Korhonen P.K."/>
            <person name="Cai H."/>
            <person name="Young N.D."/>
            <person name="Nejsum P."/>
            <person name="von Samson-Himmelstjerna G."/>
            <person name="Boag P.R."/>
            <person name="Tan P."/>
            <person name="Li Q."/>
            <person name="Min J."/>
            <person name="Yang Y."/>
            <person name="Wang X."/>
            <person name="Fang X."/>
            <person name="Hall R.S."/>
            <person name="Hofmann A."/>
            <person name="Sternberg P.W."/>
            <person name="Jex A.R."/>
            <person name="Gasser R.B."/>
        </authorList>
    </citation>
    <scope>NUCLEOTIDE SEQUENCE [LARGE SCALE GENOMIC DNA]</scope>
    <source>
        <strain evidence="2">PN_DK_2014</strain>
    </source>
</reference>
<sequence length="125" mass="14485">QVFHWKSQADAEKFCEKHGSHLVSIHSTQENNFVIELSISDAPYSDKTWIGLRDMRDETDTNGYAWLDGTQLDYVMWERYVSVRPSKCIAINTDAIYWVEQYCDQLSAFVCKRPARLGRTSVTTI</sequence>
<feature type="non-terminal residue" evidence="2">
    <location>
        <position position="1"/>
    </location>
</feature>
<dbReference type="Gene3D" id="3.10.100.10">
    <property type="entry name" value="Mannose-Binding Protein A, subunit A"/>
    <property type="match status" value="1"/>
</dbReference>
<dbReference type="Pfam" id="PF00059">
    <property type="entry name" value="Lectin_C"/>
    <property type="match status" value="1"/>
</dbReference>
<organism evidence="2 3">
    <name type="scientific">Toxocara canis</name>
    <name type="common">Canine roundworm</name>
    <dbReference type="NCBI Taxonomy" id="6265"/>
    <lineage>
        <taxon>Eukaryota</taxon>
        <taxon>Metazoa</taxon>
        <taxon>Ecdysozoa</taxon>
        <taxon>Nematoda</taxon>
        <taxon>Chromadorea</taxon>
        <taxon>Rhabditida</taxon>
        <taxon>Spirurina</taxon>
        <taxon>Ascaridomorpha</taxon>
        <taxon>Ascaridoidea</taxon>
        <taxon>Toxocaridae</taxon>
        <taxon>Toxocara</taxon>
    </lineage>
</organism>
<dbReference type="PANTHER" id="PTHR22803">
    <property type="entry name" value="MANNOSE, PHOSPHOLIPASE, LECTIN RECEPTOR RELATED"/>
    <property type="match status" value="1"/>
</dbReference>
<accession>A0A0B2UR24</accession>
<dbReference type="SUPFAM" id="SSF56436">
    <property type="entry name" value="C-type lectin-like"/>
    <property type="match status" value="1"/>
</dbReference>
<dbReference type="InterPro" id="IPR050111">
    <property type="entry name" value="C-type_lectin/snaclec_domain"/>
</dbReference>
<evidence type="ECO:0000259" key="1">
    <source>
        <dbReference type="PROSITE" id="PS50041"/>
    </source>
</evidence>
<dbReference type="InterPro" id="IPR001304">
    <property type="entry name" value="C-type_lectin-like"/>
</dbReference>
<protein>
    <submittedName>
        <fullName evidence="2">Snaclec B1</fullName>
    </submittedName>
</protein>
<dbReference type="STRING" id="6265.A0A0B2UR24"/>
<dbReference type="Proteomes" id="UP000031036">
    <property type="component" value="Unassembled WGS sequence"/>
</dbReference>
<dbReference type="InterPro" id="IPR016187">
    <property type="entry name" value="CTDL_fold"/>
</dbReference>
<dbReference type="InterPro" id="IPR016186">
    <property type="entry name" value="C-type_lectin-like/link_sf"/>
</dbReference>
<evidence type="ECO:0000313" key="2">
    <source>
        <dbReference type="EMBL" id="KHN71813.1"/>
    </source>
</evidence>
<dbReference type="PROSITE" id="PS50041">
    <property type="entry name" value="C_TYPE_LECTIN_2"/>
    <property type="match status" value="1"/>
</dbReference>
<dbReference type="CDD" id="cd00037">
    <property type="entry name" value="CLECT"/>
    <property type="match status" value="1"/>
</dbReference>
<gene>
    <name evidence="2" type="ORF">Tcan_02057</name>
</gene>
<dbReference type="AlphaFoldDB" id="A0A0B2UR24"/>
<proteinExistence type="predicted"/>